<name>A0A9P8VHC5_9PEZI</name>
<evidence type="ECO:0000313" key="2">
    <source>
        <dbReference type="EMBL" id="KAH6690676.1"/>
    </source>
</evidence>
<comment type="caution">
    <text evidence="2">The sequence shown here is derived from an EMBL/GenBank/DDBJ whole genome shotgun (WGS) entry which is preliminary data.</text>
</comment>
<reference evidence="2" key="1">
    <citation type="journal article" date="2021" name="Nat. Commun.">
        <title>Genetic determinants of endophytism in the Arabidopsis root mycobiome.</title>
        <authorList>
            <person name="Mesny F."/>
            <person name="Miyauchi S."/>
            <person name="Thiergart T."/>
            <person name="Pickel B."/>
            <person name="Atanasova L."/>
            <person name="Karlsson M."/>
            <person name="Huettel B."/>
            <person name="Barry K.W."/>
            <person name="Haridas S."/>
            <person name="Chen C."/>
            <person name="Bauer D."/>
            <person name="Andreopoulos W."/>
            <person name="Pangilinan J."/>
            <person name="LaButti K."/>
            <person name="Riley R."/>
            <person name="Lipzen A."/>
            <person name="Clum A."/>
            <person name="Drula E."/>
            <person name="Henrissat B."/>
            <person name="Kohler A."/>
            <person name="Grigoriev I.V."/>
            <person name="Martin F.M."/>
            <person name="Hacquard S."/>
        </authorList>
    </citation>
    <scope>NUCLEOTIDE SEQUENCE</scope>
    <source>
        <strain evidence="2">MPI-SDFR-AT-0117</strain>
    </source>
</reference>
<dbReference type="AlphaFoldDB" id="A0A9P8VHC5"/>
<feature type="compositionally biased region" description="Basic and acidic residues" evidence="1">
    <location>
        <begin position="81"/>
        <end position="95"/>
    </location>
</feature>
<protein>
    <submittedName>
        <fullName evidence="2">Uncharacterized protein</fullName>
    </submittedName>
</protein>
<sequence length="465" mass="50300">MPLQKASSDHYGYTNPTTTTRPLAPVSEKTKNKLNQFQFQSIEEHGAEEAQQKQCPGNPDKSATPTKLGLESEITPPGRVSLRDLLNRQPGHMEDEAADFSPEEKVGWDNTKRPHNISSIMVPRKGRKRARSSSPISSPAHDTLRTPAPPAIDRKRLTEALNSPHADPTLQLWDRLSMGSKANTPLSTTSAGLSKFMISSSPRPKDGIANGRSLRRTMSSGLSWPKRRRLDKSESTVTSKSAGHQENTCKSSLVSALLNTVESRQSPNAVEMDHEPSQPQLSPSPSPSKRRGEVRYRTNSPLPPVQGSPNPDTTPLPAPNTTVKADTALNLTDSESDYGDDGLLDDDTFMQLEATVTTAQPSVSSNAPPKTEKPAPVLEEVDEFDDLDDNNILEAAASMLDNLESAAGLPKPAPTAAVAPTKAVVFDEFGDDFEDDFGNDFDFDAAEFAATQSANPSSQHLPPAH</sequence>
<dbReference type="Proteomes" id="UP000770015">
    <property type="component" value="Unassembled WGS sequence"/>
</dbReference>
<feature type="compositionally biased region" description="Polar residues" evidence="1">
    <location>
        <begin position="180"/>
        <end position="202"/>
    </location>
</feature>
<feature type="compositionally biased region" description="Acidic residues" evidence="1">
    <location>
        <begin position="334"/>
        <end position="346"/>
    </location>
</feature>
<feature type="compositionally biased region" description="Polar residues" evidence="1">
    <location>
        <begin position="319"/>
        <end position="332"/>
    </location>
</feature>
<proteinExistence type="predicted"/>
<feature type="compositionally biased region" description="Polar residues" evidence="1">
    <location>
        <begin position="235"/>
        <end position="268"/>
    </location>
</feature>
<feature type="compositionally biased region" description="Polar residues" evidence="1">
    <location>
        <begin position="357"/>
        <end position="368"/>
    </location>
</feature>
<evidence type="ECO:0000313" key="3">
    <source>
        <dbReference type="Proteomes" id="UP000770015"/>
    </source>
</evidence>
<evidence type="ECO:0000256" key="1">
    <source>
        <dbReference type="SAM" id="MobiDB-lite"/>
    </source>
</evidence>
<organism evidence="2 3">
    <name type="scientific">Plectosphaerella plurivora</name>
    <dbReference type="NCBI Taxonomy" id="936078"/>
    <lineage>
        <taxon>Eukaryota</taxon>
        <taxon>Fungi</taxon>
        <taxon>Dikarya</taxon>
        <taxon>Ascomycota</taxon>
        <taxon>Pezizomycotina</taxon>
        <taxon>Sordariomycetes</taxon>
        <taxon>Hypocreomycetidae</taxon>
        <taxon>Glomerellales</taxon>
        <taxon>Plectosphaerellaceae</taxon>
        <taxon>Plectosphaerella</taxon>
    </lineage>
</organism>
<feature type="compositionally biased region" description="Basic and acidic residues" evidence="1">
    <location>
        <begin position="42"/>
        <end position="51"/>
    </location>
</feature>
<feature type="non-terminal residue" evidence="2">
    <location>
        <position position="465"/>
    </location>
</feature>
<dbReference type="OrthoDB" id="6513042at2759"/>
<feature type="region of interest" description="Disordered" evidence="1">
    <location>
        <begin position="41"/>
        <end position="346"/>
    </location>
</feature>
<feature type="region of interest" description="Disordered" evidence="1">
    <location>
        <begin position="357"/>
        <end position="376"/>
    </location>
</feature>
<accession>A0A9P8VHC5</accession>
<feature type="region of interest" description="Disordered" evidence="1">
    <location>
        <begin position="1"/>
        <end position="29"/>
    </location>
</feature>
<feature type="compositionally biased region" description="Pro residues" evidence="1">
    <location>
        <begin position="301"/>
        <end position="318"/>
    </location>
</feature>
<gene>
    <name evidence="2" type="ORF">F5X68DRAFT_274558</name>
</gene>
<keyword evidence="3" id="KW-1185">Reference proteome</keyword>
<feature type="compositionally biased region" description="Basic and acidic residues" evidence="1">
    <location>
        <begin position="102"/>
        <end position="112"/>
    </location>
</feature>
<dbReference type="EMBL" id="JAGSXJ010000006">
    <property type="protein sequence ID" value="KAH6690676.1"/>
    <property type="molecule type" value="Genomic_DNA"/>
</dbReference>